<proteinExistence type="predicted"/>
<dbReference type="Pfam" id="PF18608">
    <property type="entry name" value="XAF1_C"/>
    <property type="match status" value="1"/>
</dbReference>
<name>A0A1S3W911_ERIEU</name>
<dbReference type="Proteomes" id="UP001652624">
    <property type="component" value="Unplaced"/>
</dbReference>
<dbReference type="RefSeq" id="XP_016042871.2">
    <property type="nucleotide sequence ID" value="XM_016187385.2"/>
</dbReference>
<dbReference type="GO" id="GO:0006915">
    <property type="term" value="P:apoptotic process"/>
    <property type="evidence" value="ECO:0007669"/>
    <property type="project" value="InterPro"/>
</dbReference>
<dbReference type="Gene3D" id="3.30.40.10">
    <property type="entry name" value="Zinc/RING finger domain, C3HC4 (zinc finger)"/>
    <property type="match status" value="1"/>
</dbReference>
<dbReference type="PANTHER" id="PTHR16295:SF17">
    <property type="entry name" value="XIAP-ASSOCIATED FACTOR 1"/>
    <property type="match status" value="1"/>
</dbReference>
<feature type="region of interest" description="Disordered" evidence="1">
    <location>
        <begin position="46"/>
        <end position="69"/>
    </location>
</feature>
<protein>
    <submittedName>
        <fullName evidence="4">XIAP-associated factor 1 isoform X1</fullName>
    </submittedName>
</protein>
<dbReference type="Pfam" id="PF23580">
    <property type="entry name" value="Znf_XAF1_N"/>
    <property type="match status" value="1"/>
</dbReference>
<dbReference type="InterPro" id="IPR041386">
    <property type="entry name" value="XAF1_C"/>
</dbReference>
<dbReference type="OrthoDB" id="422728at2759"/>
<feature type="domain" description="XIAP-associated factor 1 C-terminal" evidence="2">
    <location>
        <begin position="243"/>
        <end position="282"/>
    </location>
</feature>
<dbReference type="FunCoup" id="A0A1S3W911">
    <property type="interactions" value="94"/>
</dbReference>
<dbReference type="PANTHER" id="PTHR16295">
    <property type="entry name" value="TRAF-TYPE ZINC FINGER PROTEIN-RELATED"/>
    <property type="match status" value="1"/>
</dbReference>
<sequence>MEGDFQVCRNCKKNVASSNLLLHEAHCLRFLAPCPKSKELIPKEKTEDHCKPGHGQVDYAESQQNGQNHSLESHKATEYQEHPLECQFRELAMHLGKLETHERHCDDQTKQRPECSRDMVLGGQAQHRDNPRECEEFLLRKGQRISAPERRTHYHFHNQMLSGKKDIHHMGKCHPKESVKYFPHKNSRIPPPPLSNEMAEKDVRPKEKNSNRFYRPSKNSTKRVPKDINNTMDLPWKLGYQPKDEAAYNILKRCSQCGILLPLPTLNQHQGKCRLLASTKRNASEKFQLDWKRKDTTDLRDDGLHKGYR</sequence>
<evidence type="ECO:0000313" key="3">
    <source>
        <dbReference type="Proteomes" id="UP001652624"/>
    </source>
</evidence>
<feature type="compositionally biased region" description="Basic and acidic residues" evidence="1">
    <location>
        <begin position="198"/>
        <end position="210"/>
    </location>
</feature>
<gene>
    <name evidence="4" type="primary">XAF1</name>
</gene>
<keyword evidence="3" id="KW-1185">Reference proteome</keyword>
<evidence type="ECO:0000259" key="2">
    <source>
        <dbReference type="Pfam" id="PF18608"/>
    </source>
</evidence>
<dbReference type="Gene3D" id="6.10.250.1730">
    <property type="match status" value="1"/>
</dbReference>
<feature type="region of interest" description="Disordered" evidence="1">
    <location>
        <begin position="181"/>
        <end position="228"/>
    </location>
</feature>
<dbReference type="InterPro" id="IPR013083">
    <property type="entry name" value="Znf_RING/FYVE/PHD"/>
</dbReference>
<evidence type="ECO:0000313" key="4">
    <source>
        <dbReference type="RefSeq" id="XP_016042871.2"/>
    </source>
</evidence>
<dbReference type="GO" id="GO:0005739">
    <property type="term" value="C:mitochondrion"/>
    <property type="evidence" value="ECO:0007669"/>
    <property type="project" value="TreeGrafter"/>
</dbReference>
<dbReference type="InParanoid" id="A0A1S3W911"/>
<accession>A0A1S3W911</accession>
<dbReference type="InterPro" id="IPR031220">
    <property type="entry name" value="XAF1_C_sf"/>
</dbReference>
<dbReference type="STRING" id="9365.ENSEEUP00000003658"/>
<evidence type="ECO:0000256" key="1">
    <source>
        <dbReference type="SAM" id="MobiDB-lite"/>
    </source>
</evidence>
<reference evidence="4" key="1">
    <citation type="submission" date="2025-08" db="UniProtKB">
        <authorList>
            <consortium name="RefSeq"/>
        </authorList>
    </citation>
    <scope>IDENTIFICATION</scope>
</reference>
<dbReference type="GeneID" id="103113536"/>
<organism evidence="3 4">
    <name type="scientific">Erinaceus europaeus</name>
    <name type="common">Western European hedgehog</name>
    <dbReference type="NCBI Taxonomy" id="9365"/>
    <lineage>
        <taxon>Eukaryota</taxon>
        <taxon>Metazoa</taxon>
        <taxon>Chordata</taxon>
        <taxon>Craniata</taxon>
        <taxon>Vertebrata</taxon>
        <taxon>Euteleostomi</taxon>
        <taxon>Mammalia</taxon>
        <taxon>Eutheria</taxon>
        <taxon>Laurasiatheria</taxon>
        <taxon>Eulipotyphla</taxon>
        <taxon>Erinaceidae</taxon>
        <taxon>Erinaceinae</taxon>
        <taxon>Erinaceus</taxon>
    </lineage>
</organism>
<dbReference type="CTD" id="54739"/>
<dbReference type="InterPro" id="IPR051986">
    <property type="entry name" value="Innate_Immune_Apopt_Reg"/>
</dbReference>